<sequence length="222" mass="24204">MKLLDAALVVLSSSALAATRTTTTAFVVVLPSSSSVRSSSSSSLSAEIRPPTEKNDVLEYGWDGTTALGKAVVDSKPARLLDQIRASGETQSDACQVFNANLEMSGDSLMFDEFIALCDEQYEYGLIEFKNGDITNGPGENDGSAKVLSYAALANFDKDTTLKLWGQYYRDVLATPDKSDHQNIRNFLKYGWEGVDFSNGIALTKKAVGESDWDWDSESWIP</sequence>
<dbReference type="Pfam" id="PF08888">
    <property type="entry name" value="HopJ"/>
    <property type="match status" value="1"/>
</dbReference>
<reference evidence="2 3" key="1">
    <citation type="submission" date="2024-10" db="EMBL/GenBank/DDBJ databases">
        <title>Updated reference genomes for cyclostephanoid diatoms.</title>
        <authorList>
            <person name="Roberts W.R."/>
            <person name="Alverson A.J."/>
        </authorList>
    </citation>
    <scope>NUCLEOTIDE SEQUENCE [LARGE SCALE GENOMIC DNA]</scope>
    <source>
        <strain evidence="2 3">AJA276-08</strain>
    </source>
</reference>
<organism evidence="2 3">
    <name type="scientific">Stephanodiscus triporus</name>
    <dbReference type="NCBI Taxonomy" id="2934178"/>
    <lineage>
        <taxon>Eukaryota</taxon>
        <taxon>Sar</taxon>
        <taxon>Stramenopiles</taxon>
        <taxon>Ochrophyta</taxon>
        <taxon>Bacillariophyta</taxon>
        <taxon>Coscinodiscophyceae</taxon>
        <taxon>Thalassiosirophycidae</taxon>
        <taxon>Stephanodiscales</taxon>
        <taxon>Stephanodiscaceae</taxon>
        <taxon>Stephanodiscus</taxon>
    </lineage>
</organism>
<comment type="caution">
    <text evidence="2">The sequence shown here is derived from an EMBL/GenBank/DDBJ whole genome shotgun (WGS) entry which is preliminary data.</text>
</comment>
<dbReference type="InterPro" id="IPR014984">
    <property type="entry name" value="HopJ"/>
</dbReference>
<dbReference type="Gene3D" id="3.20.160.10">
    <property type="entry name" value="vpa0580 domain like"/>
    <property type="match status" value="1"/>
</dbReference>
<accession>A0ABD3P743</accession>
<feature type="chain" id="PRO_5044808700" evidence="1">
    <location>
        <begin position="18"/>
        <end position="222"/>
    </location>
</feature>
<evidence type="ECO:0000313" key="2">
    <source>
        <dbReference type="EMBL" id="KAL3783449.1"/>
    </source>
</evidence>
<protein>
    <submittedName>
        <fullName evidence="2">Uncharacterized protein</fullName>
    </submittedName>
</protein>
<dbReference type="InterPro" id="IPR038604">
    <property type="entry name" value="HopJ_sf"/>
</dbReference>
<gene>
    <name evidence="2" type="ORF">ACHAW5_004381</name>
</gene>
<keyword evidence="1" id="KW-0732">Signal</keyword>
<proteinExistence type="predicted"/>
<dbReference type="EMBL" id="JALLAZ020000972">
    <property type="protein sequence ID" value="KAL3783449.1"/>
    <property type="molecule type" value="Genomic_DNA"/>
</dbReference>
<dbReference type="AlphaFoldDB" id="A0ABD3P743"/>
<name>A0ABD3P743_9STRA</name>
<evidence type="ECO:0000313" key="3">
    <source>
        <dbReference type="Proteomes" id="UP001530315"/>
    </source>
</evidence>
<evidence type="ECO:0000256" key="1">
    <source>
        <dbReference type="SAM" id="SignalP"/>
    </source>
</evidence>
<keyword evidence="3" id="KW-1185">Reference proteome</keyword>
<dbReference type="Proteomes" id="UP001530315">
    <property type="component" value="Unassembled WGS sequence"/>
</dbReference>
<feature type="signal peptide" evidence="1">
    <location>
        <begin position="1"/>
        <end position="17"/>
    </location>
</feature>